<evidence type="ECO:0000313" key="2">
    <source>
        <dbReference type="Proteomes" id="UP000005496"/>
    </source>
</evidence>
<organism evidence="1 2">
    <name type="scientific">Desulfonatronospira thiodismutans ASO3-1</name>
    <dbReference type="NCBI Taxonomy" id="555779"/>
    <lineage>
        <taxon>Bacteria</taxon>
        <taxon>Pseudomonadati</taxon>
        <taxon>Thermodesulfobacteriota</taxon>
        <taxon>Desulfovibrionia</taxon>
        <taxon>Desulfovibrionales</taxon>
        <taxon>Desulfonatronovibrionaceae</taxon>
        <taxon>Desulfonatronospira</taxon>
    </lineage>
</organism>
<dbReference type="AlphaFoldDB" id="D6SLP3"/>
<dbReference type="Gene3D" id="2.40.30.170">
    <property type="match status" value="1"/>
</dbReference>
<name>D6SLP3_9BACT</name>
<dbReference type="RefSeq" id="WP_008868733.1">
    <property type="nucleotide sequence ID" value="NZ_ACJN02000001.1"/>
</dbReference>
<keyword evidence="2" id="KW-1185">Reference proteome</keyword>
<accession>D6SLP3</accession>
<gene>
    <name evidence="1" type="ORF">Dthio_PD3033</name>
</gene>
<comment type="caution">
    <text evidence="1">The sequence shown here is derived from an EMBL/GenBank/DDBJ whole genome shotgun (WGS) entry which is preliminary data.</text>
</comment>
<evidence type="ECO:0000313" key="1">
    <source>
        <dbReference type="EMBL" id="EFI35604.1"/>
    </source>
</evidence>
<dbReference type="EMBL" id="ACJN02000001">
    <property type="protein sequence ID" value="EFI35604.1"/>
    <property type="molecule type" value="Genomic_DNA"/>
</dbReference>
<sequence>MRKVCLLVLLHILVLGGIWLWRSDPNPAVHPGDPAWIGMTGQDMQKSFRGELMLPGQPPADVEIDGHARVSLWIYLPESMLENLRRDSPVSIRLQGGEEDVLTGRVSGVDSDSRKRGSDTYYRVLLELDAEPGQIKDMKIIEPYIHNEQGTQ</sequence>
<dbReference type="Proteomes" id="UP000005496">
    <property type="component" value="Unassembled WGS sequence"/>
</dbReference>
<protein>
    <submittedName>
        <fullName evidence="1">Uncharacterized protein</fullName>
    </submittedName>
</protein>
<reference evidence="1" key="1">
    <citation type="submission" date="2010-05" db="EMBL/GenBank/DDBJ databases">
        <title>The draft genome of Desulfonatronospira thiodismutans ASO3-1.</title>
        <authorList>
            <consortium name="US DOE Joint Genome Institute (JGI-PGF)"/>
            <person name="Lucas S."/>
            <person name="Copeland A."/>
            <person name="Lapidus A."/>
            <person name="Cheng J.-F."/>
            <person name="Bruce D."/>
            <person name="Goodwin L."/>
            <person name="Pitluck S."/>
            <person name="Chertkov O."/>
            <person name="Brettin T."/>
            <person name="Detter J.C."/>
            <person name="Han C."/>
            <person name="Land M.L."/>
            <person name="Hauser L."/>
            <person name="Kyrpides N."/>
            <person name="Mikhailova N."/>
            <person name="Muyzer G."/>
            <person name="Woyke T."/>
        </authorList>
    </citation>
    <scope>NUCLEOTIDE SEQUENCE [LARGE SCALE GENOMIC DNA]</scope>
    <source>
        <strain evidence="1">ASO3-1</strain>
    </source>
</reference>
<proteinExistence type="predicted"/>